<accession>A0AA42J151</accession>
<keyword evidence="2" id="KW-1185">Reference proteome</keyword>
<protein>
    <submittedName>
        <fullName evidence="1">Uncharacterized protein</fullName>
    </submittedName>
</protein>
<name>A0AA42J151_9FIRM</name>
<sequence>MRTFMSASYLQMEDMIYYTIGQDPNVKVGHVVICTEDEAEICIYTRYLDQAEALRSVMPEVYEWGMKRLCTKIFCGEQQITTCYCTKHNQRSVASLFCRALTTNPLFVGVSLNEQPFLPIKSSINVYIYPCLLPIRCNGQHESEQSSVQTFAQVLKREFGGILSTEVLYVSDAVRRKNGHCLYCVGRYGE</sequence>
<comment type="caution">
    <text evidence="1">The sequence shown here is derived from an EMBL/GenBank/DDBJ whole genome shotgun (WGS) entry which is preliminary data.</text>
</comment>
<dbReference type="RefSeq" id="WP_053983349.1">
    <property type="nucleotide sequence ID" value="NZ_JAQIFT010000046.1"/>
</dbReference>
<gene>
    <name evidence="1" type="ORF">PBV87_11800</name>
</gene>
<dbReference type="EMBL" id="JAQIFT010000046">
    <property type="protein sequence ID" value="MDA3732167.1"/>
    <property type="molecule type" value="Genomic_DNA"/>
</dbReference>
<reference evidence="1" key="1">
    <citation type="journal article" date="2023" name="Int. J. Syst. Evol. Microbiol.">
        <title>&lt;i&gt;Holtiella tumoricola&lt;/i&gt; gen. nov. sp. nov., isolated from a human clinical sample.</title>
        <authorList>
            <person name="Allen-Vercoe E."/>
            <person name="Daigneault M.C."/>
            <person name="Vancuren S.J."/>
            <person name="Cochrane K."/>
            <person name="O'Neal L.L."/>
            <person name="Sankaranarayanan K."/>
            <person name="Lawson P.A."/>
        </authorList>
    </citation>
    <scope>NUCLEOTIDE SEQUENCE</scope>
    <source>
        <strain evidence="1">CC70A</strain>
    </source>
</reference>
<proteinExistence type="predicted"/>
<evidence type="ECO:0000313" key="1">
    <source>
        <dbReference type="EMBL" id="MDA3732167.1"/>
    </source>
</evidence>
<dbReference type="AlphaFoldDB" id="A0AA42J151"/>
<dbReference type="Proteomes" id="UP001169242">
    <property type="component" value="Unassembled WGS sequence"/>
</dbReference>
<organism evidence="1 2">
    <name type="scientific">Holtiella tumoricola</name>
    <dbReference type="NCBI Taxonomy" id="3018743"/>
    <lineage>
        <taxon>Bacteria</taxon>
        <taxon>Bacillati</taxon>
        <taxon>Bacillota</taxon>
        <taxon>Clostridia</taxon>
        <taxon>Lachnospirales</taxon>
        <taxon>Cellulosilyticaceae</taxon>
        <taxon>Holtiella</taxon>
    </lineage>
</organism>
<evidence type="ECO:0000313" key="2">
    <source>
        <dbReference type="Proteomes" id="UP001169242"/>
    </source>
</evidence>